<reference evidence="1" key="1">
    <citation type="submission" date="2021-09" db="EMBL/GenBank/DDBJ databases">
        <authorList>
            <consortium name="AG Swart"/>
            <person name="Singh M."/>
            <person name="Singh A."/>
            <person name="Seah K."/>
            <person name="Emmerich C."/>
        </authorList>
    </citation>
    <scope>NUCLEOTIDE SEQUENCE</scope>
    <source>
        <strain evidence="1">ATCC30299</strain>
    </source>
</reference>
<dbReference type="PANTHER" id="PTHR24114:SF2">
    <property type="entry name" value="F-BOX DOMAIN-CONTAINING PROTEIN-RELATED"/>
    <property type="match status" value="1"/>
</dbReference>
<proteinExistence type="predicted"/>
<dbReference type="Gene3D" id="3.80.10.10">
    <property type="entry name" value="Ribonuclease Inhibitor"/>
    <property type="match status" value="1"/>
</dbReference>
<dbReference type="AlphaFoldDB" id="A0AAU9K0W5"/>
<dbReference type="SMART" id="SM00368">
    <property type="entry name" value="LRR_RI"/>
    <property type="match status" value="4"/>
</dbReference>
<dbReference type="EMBL" id="CAJZBQ010000053">
    <property type="protein sequence ID" value="CAG9331895.1"/>
    <property type="molecule type" value="Genomic_DNA"/>
</dbReference>
<dbReference type="Proteomes" id="UP001162131">
    <property type="component" value="Unassembled WGS sequence"/>
</dbReference>
<organism evidence="1 2">
    <name type="scientific">Blepharisma stoltei</name>
    <dbReference type="NCBI Taxonomy" id="1481888"/>
    <lineage>
        <taxon>Eukaryota</taxon>
        <taxon>Sar</taxon>
        <taxon>Alveolata</taxon>
        <taxon>Ciliophora</taxon>
        <taxon>Postciliodesmatophora</taxon>
        <taxon>Heterotrichea</taxon>
        <taxon>Heterotrichida</taxon>
        <taxon>Blepharismidae</taxon>
        <taxon>Blepharisma</taxon>
    </lineage>
</organism>
<gene>
    <name evidence="1" type="ORF">BSTOLATCC_MIC53953</name>
</gene>
<evidence type="ECO:0000313" key="2">
    <source>
        <dbReference type="Proteomes" id="UP001162131"/>
    </source>
</evidence>
<dbReference type="InterPro" id="IPR032675">
    <property type="entry name" value="LRR_dom_sf"/>
</dbReference>
<name>A0AAU9K0W5_9CILI</name>
<dbReference type="Pfam" id="PF13516">
    <property type="entry name" value="LRR_6"/>
    <property type="match status" value="3"/>
</dbReference>
<sequence>MKNSKSPSYLPLITRTSWTKQKTVSTTLNSSSPPRDIEVPLFGDKERLKEFHTDRKKLTKYATSESCKSLVVRSDTVSDDANARLNFFSSYQNLPKESERVAFRKIKQSPELAFLKEIYKEGLSPRPLGIFQSNNPSSRSRENSYYDLRSIALGDTYAKALSKGIKHTPHIKELNLKENRLTEKGVLKILTELVEKEARYLVLAGNHLGEHSMLKLVKLLDDSISSLKRLNLENTKLSESAVIQLCSCLKQNATLKRLNLAKNEIKNSAIKAIGEMLITNEGLKYLDLHWNLIRGESIIDLFDGINQNKYLKYLDLSWNALGSLKNPEIIKSIGKAFKENTTLIHVDLSYNSLNTQACEIIGSYLCENHTLIGLHMLGNDCKLNAKGFIIPAECTKEKDAHNFQRVINEPTFMIHSEDSSNCWICERWVEVDFSLKSNENKVYVHLECDGFIGDLMEKSEENFQIKRVVPPGILKFFYSGDSDVIALEDIPTQQYDKPIEIMKNDKKTVKNVNVSYAEGISCNPKKLFKTQIRIPGTTFDPKRPEDERIKWEISISSFKDYKFDNEQILKANFEFDFKNSRIHQFVKDSLDVFNTKEYLERVYLLFKETYRHLAALSGNGLYYFGPNIFTDFLSQCNIFDENFGINDLGVCWNATKGQRSKNEVILGNRLSKSEFMEIITRIANDKYVRNNLCKTTAEALQKLFEDSLIPVMIHFDTNKWRMEKYCCEDVDLELKVYKPIFDEIFRLYTGKAFFQLKGQMTLEEFRSLCVESGLCIDAREIEFCAYRAIMCHKEEILEKKRIGLSYVEFLEAICRVFDQGGCINDTLRDKIRAKIHLLINLCPESVRESFIMPTEESYFKLMYKQNS</sequence>
<keyword evidence="2" id="KW-1185">Reference proteome</keyword>
<dbReference type="PANTHER" id="PTHR24114">
    <property type="entry name" value="LEUCINE RICH REPEAT FAMILY PROTEIN"/>
    <property type="match status" value="1"/>
</dbReference>
<dbReference type="InterPro" id="IPR052394">
    <property type="entry name" value="LRR-containing"/>
</dbReference>
<evidence type="ECO:0000313" key="1">
    <source>
        <dbReference type="EMBL" id="CAG9331895.1"/>
    </source>
</evidence>
<accession>A0AAU9K0W5</accession>
<protein>
    <submittedName>
        <fullName evidence="1">Uncharacterized protein</fullName>
    </submittedName>
</protein>
<dbReference type="InterPro" id="IPR001611">
    <property type="entry name" value="Leu-rich_rpt"/>
</dbReference>
<comment type="caution">
    <text evidence="1">The sequence shown here is derived from an EMBL/GenBank/DDBJ whole genome shotgun (WGS) entry which is preliminary data.</text>
</comment>
<dbReference type="SUPFAM" id="SSF52047">
    <property type="entry name" value="RNI-like"/>
    <property type="match status" value="1"/>
</dbReference>